<keyword evidence="6" id="KW-0106">Calcium</keyword>
<dbReference type="Pfam" id="PF00168">
    <property type="entry name" value="C2"/>
    <property type="match status" value="1"/>
</dbReference>
<comment type="domain">
    <text evidence="6">The N-terminal C2 domain associates with lipid membranes upon calcium binding.</text>
</comment>
<keyword evidence="8" id="KW-1185">Reference proteome</keyword>
<dbReference type="SUPFAM" id="SSF52151">
    <property type="entry name" value="FabD/lysophospholipase-like"/>
    <property type="match status" value="1"/>
</dbReference>
<dbReference type="Proteomes" id="UP001152795">
    <property type="component" value="Unassembled WGS sequence"/>
</dbReference>
<dbReference type="PANTHER" id="PTHR10728">
    <property type="entry name" value="CYTOSOLIC PHOSPHOLIPASE A2"/>
    <property type="match status" value="1"/>
</dbReference>
<keyword evidence="5 6" id="KW-0443">Lipid metabolism</keyword>
<evidence type="ECO:0000256" key="2">
    <source>
        <dbReference type="ARBA" id="ARBA00013278"/>
    </source>
</evidence>
<dbReference type="InterPro" id="IPR000008">
    <property type="entry name" value="C2_dom"/>
</dbReference>
<dbReference type="EMBL" id="CACRXK020009715">
    <property type="protein sequence ID" value="CAB4017811.1"/>
    <property type="molecule type" value="Genomic_DNA"/>
</dbReference>
<reference evidence="7" key="1">
    <citation type="submission" date="2020-04" db="EMBL/GenBank/DDBJ databases">
        <authorList>
            <person name="Alioto T."/>
            <person name="Alioto T."/>
            <person name="Gomez Garrido J."/>
        </authorList>
    </citation>
    <scope>NUCLEOTIDE SEQUENCE</scope>
    <source>
        <strain evidence="7">A484AB</strain>
    </source>
</reference>
<dbReference type="PROSITE" id="PS50004">
    <property type="entry name" value="C2"/>
    <property type="match status" value="1"/>
</dbReference>
<proteinExistence type="predicted"/>
<dbReference type="PANTHER" id="PTHR10728:SF40">
    <property type="entry name" value="PATATIN FAMILY PROTEIN"/>
    <property type="match status" value="1"/>
</dbReference>
<gene>
    <name evidence="7" type="ORF">PACLA_8A041623</name>
</gene>
<dbReference type="Gene3D" id="3.40.1090.10">
    <property type="entry name" value="Cytosolic phospholipase A2 catalytic domain"/>
    <property type="match status" value="1"/>
</dbReference>
<keyword evidence="6" id="KW-0442">Lipid degradation</keyword>
<organism evidence="7 8">
    <name type="scientific">Paramuricea clavata</name>
    <name type="common">Red gorgonian</name>
    <name type="synonym">Violescent sea-whip</name>
    <dbReference type="NCBI Taxonomy" id="317549"/>
    <lineage>
        <taxon>Eukaryota</taxon>
        <taxon>Metazoa</taxon>
        <taxon>Cnidaria</taxon>
        <taxon>Anthozoa</taxon>
        <taxon>Octocorallia</taxon>
        <taxon>Malacalcyonacea</taxon>
        <taxon>Plexauridae</taxon>
        <taxon>Paramuricea</taxon>
    </lineage>
</organism>
<dbReference type="AlphaFoldDB" id="A0A6S7JN24"/>
<evidence type="ECO:0000256" key="4">
    <source>
        <dbReference type="ARBA" id="ARBA00022801"/>
    </source>
</evidence>
<dbReference type="InterPro" id="IPR035892">
    <property type="entry name" value="C2_domain_sf"/>
</dbReference>
<dbReference type="Pfam" id="PF01735">
    <property type="entry name" value="PLA2_B"/>
    <property type="match status" value="1"/>
</dbReference>
<evidence type="ECO:0000313" key="7">
    <source>
        <dbReference type="EMBL" id="CAB4017811.1"/>
    </source>
</evidence>
<dbReference type="PROSITE" id="PS51210">
    <property type="entry name" value="PLA2C"/>
    <property type="match status" value="1"/>
</dbReference>
<comment type="caution">
    <text evidence="7">The sequence shown here is derived from an EMBL/GenBank/DDBJ whole genome shotgun (WGS) entry which is preliminary data.</text>
</comment>
<comment type="catalytic activity">
    <reaction evidence="6">
        <text>a 1,2-diacyl-sn-glycero-3-phosphocholine + H2O = a 1-acyl-sn-glycero-3-phosphocholine + a fatty acid + H(+)</text>
        <dbReference type="Rhea" id="RHEA:15801"/>
        <dbReference type="ChEBI" id="CHEBI:15377"/>
        <dbReference type="ChEBI" id="CHEBI:15378"/>
        <dbReference type="ChEBI" id="CHEBI:28868"/>
        <dbReference type="ChEBI" id="CHEBI:57643"/>
        <dbReference type="ChEBI" id="CHEBI:58168"/>
        <dbReference type="EC" id="3.1.1.4"/>
    </reaction>
</comment>
<sequence length="159" mass="17958">MLRVRTSPNSKQQTTVKSDTYNTVWNESFTFYLNHDKKNTLEVTMKDSDYGSDDMLTTKLELKLLVEYDDTRELRLSYDLCDKEKEFLQKRKEEIFKHMPKIMGEKNAPKNIDEVPVIGIMGSGGGYRAVCGLSGVFCALQESGILDCSTYVTGLSGSS</sequence>
<accession>A0A6S7JN24</accession>
<dbReference type="GO" id="GO:0005544">
    <property type="term" value="F:calcium-dependent phospholipid binding"/>
    <property type="evidence" value="ECO:0007669"/>
    <property type="project" value="TreeGrafter"/>
</dbReference>
<feature type="non-terminal residue" evidence="7">
    <location>
        <position position="1"/>
    </location>
</feature>
<evidence type="ECO:0000256" key="5">
    <source>
        <dbReference type="ARBA" id="ARBA00023098"/>
    </source>
</evidence>
<dbReference type="OrthoDB" id="270970at2759"/>
<dbReference type="InterPro" id="IPR016035">
    <property type="entry name" value="Acyl_Trfase/lysoPLipase"/>
</dbReference>
<dbReference type="GO" id="GO:0047498">
    <property type="term" value="F:calcium-dependent phospholipase A2 activity"/>
    <property type="evidence" value="ECO:0007669"/>
    <property type="project" value="TreeGrafter"/>
</dbReference>
<keyword evidence="6" id="KW-0479">Metal-binding</keyword>
<dbReference type="Gene3D" id="2.60.40.150">
    <property type="entry name" value="C2 domain"/>
    <property type="match status" value="1"/>
</dbReference>
<evidence type="ECO:0000256" key="1">
    <source>
        <dbReference type="ARBA" id="ARBA00004496"/>
    </source>
</evidence>
<keyword evidence="4 6" id="KW-0378">Hydrolase</keyword>
<evidence type="ECO:0000256" key="3">
    <source>
        <dbReference type="ARBA" id="ARBA00022490"/>
    </source>
</evidence>
<protein>
    <recommendedName>
        <fullName evidence="2 6">Phospholipase A2</fullName>
        <ecNumber evidence="2 6">3.1.1.4</ecNumber>
    </recommendedName>
</protein>
<dbReference type="GO" id="GO:0005509">
    <property type="term" value="F:calcium ion binding"/>
    <property type="evidence" value="ECO:0007669"/>
    <property type="project" value="TreeGrafter"/>
</dbReference>
<keyword evidence="3 6" id="KW-0963">Cytoplasm</keyword>
<dbReference type="GO" id="GO:0046475">
    <property type="term" value="P:glycerophospholipid catabolic process"/>
    <property type="evidence" value="ECO:0007669"/>
    <property type="project" value="TreeGrafter"/>
</dbReference>
<evidence type="ECO:0000256" key="6">
    <source>
        <dbReference type="RuleBase" id="RU362102"/>
    </source>
</evidence>
<evidence type="ECO:0000313" key="8">
    <source>
        <dbReference type="Proteomes" id="UP001152795"/>
    </source>
</evidence>
<dbReference type="SUPFAM" id="SSF49562">
    <property type="entry name" value="C2 domain (Calcium/lipid-binding domain, CaLB)"/>
    <property type="match status" value="1"/>
</dbReference>
<dbReference type="EC" id="3.1.1.4" evidence="2 6"/>
<comment type="subcellular location">
    <subcellularLocation>
        <location evidence="1">Cytoplasm</location>
    </subcellularLocation>
</comment>
<dbReference type="GO" id="GO:0005829">
    <property type="term" value="C:cytosol"/>
    <property type="evidence" value="ECO:0007669"/>
    <property type="project" value="TreeGrafter"/>
</dbReference>
<name>A0A6S7JN24_PARCT</name>
<dbReference type="InterPro" id="IPR002642">
    <property type="entry name" value="LysoPLipase_cat_dom"/>
</dbReference>